<dbReference type="PANTHER" id="PTHR43311:SF2">
    <property type="entry name" value="GLUTAMATE--TRNA LIGASE, MITOCHONDRIAL-RELATED"/>
    <property type="match status" value="1"/>
</dbReference>
<dbReference type="InterPro" id="IPR008925">
    <property type="entry name" value="aa_tRNA-synth_I_cd-bd_sf"/>
</dbReference>
<keyword evidence="6 8" id="KW-0648">Protein biosynthesis</keyword>
<keyword evidence="3 8" id="KW-0436">Ligase</keyword>
<feature type="domain" description="Aminoacyl-tRNA synthetase class I anticodon-binding" evidence="10">
    <location>
        <begin position="378"/>
        <end position="456"/>
    </location>
</feature>
<feature type="short sequence motif" description="'KMSKS' region" evidence="8">
    <location>
        <begin position="250"/>
        <end position="254"/>
    </location>
</feature>
<evidence type="ECO:0000256" key="5">
    <source>
        <dbReference type="ARBA" id="ARBA00022840"/>
    </source>
</evidence>
<protein>
    <recommendedName>
        <fullName evidence="8">Glutamate--tRNA ligase</fullName>
        <ecNumber evidence="8">6.1.1.17</ecNumber>
    </recommendedName>
    <alternativeName>
        <fullName evidence="8">Glutamyl-tRNA synthetase</fullName>
        <shortName evidence="8">GluRS</shortName>
    </alternativeName>
</protein>
<comment type="subunit">
    <text evidence="8">Monomer.</text>
</comment>
<dbReference type="PRINTS" id="PR00987">
    <property type="entry name" value="TRNASYNTHGLU"/>
</dbReference>
<dbReference type="PANTHER" id="PTHR43311">
    <property type="entry name" value="GLUTAMATE--TRNA LIGASE"/>
    <property type="match status" value="1"/>
</dbReference>
<dbReference type="InterPro" id="IPR004527">
    <property type="entry name" value="Glu-tRNA-ligase_bac/mito"/>
</dbReference>
<evidence type="ECO:0000256" key="7">
    <source>
        <dbReference type="ARBA" id="ARBA00023146"/>
    </source>
</evidence>
<dbReference type="GO" id="GO:0005524">
    <property type="term" value="F:ATP binding"/>
    <property type="evidence" value="ECO:0007669"/>
    <property type="project" value="UniProtKB-UniRule"/>
</dbReference>
<evidence type="ECO:0000256" key="3">
    <source>
        <dbReference type="ARBA" id="ARBA00022598"/>
    </source>
</evidence>
<evidence type="ECO:0000256" key="2">
    <source>
        <dbReference type="ARBA" id="ARBA00022490"/>
    </source>
</evidence>
<evidence type="ECO:0000256" key="4">
    <source>
        <dbReference type="ARBA" id="ARBA00022741"/>
    </source>
</evidence>
<evidence type="ECO:0000313" key="11">
    <source>
        <dbReference type="EMBL" id="PKR91217.1"/>
    </source>
</evidence>
<feature type="binding site" evidence="8">
    <location>
        <position position="253"/>
    </location>
    <ligand>
        <name>ATP</name>
        <dbReference type="ChEBI" id="CHEBI:30616"/>
    </ligand>
</feature>
<dbReference type="Pfam" id="PF00749">
    <property type="entry name" value="tRNA-synt_1c"/>
    <property type="match status" value="1"/>
</dbReference>
<dbReference type="Pfam" id="PF19269">
    <property type="entry name" value="Anticodon_2"/>
    <property type="match status" value="1"/>
</dbReference>
<keyword evidence="4 8" id="KW-0547">Nucleotide-binding</keyword>
<dbReference type="SUPFAM" id="SSF52374">
    <property type="entry name" value="Nucleotidylyl transferase"/>
    <property type="match status" value="1"/>
</dbReference>
<dbReference type="GO" id="GO:0005829">
    <property type="term" value="C:cytosol"/>
    <property type="evidence" value="ECO:0007669"/>
    <property type="project" value="TreeGrafter"/>
</dbReference>
<dbReference type="InterPro" id="IPR014729">
    <property type="entry name" value="Rossmann-like_a/b/a_fold"/>
</dbReference>
<comment type="caution">
    <text evidence="8">Lacks conserved residue(s) required for the propagation of feature annotation.</text>
</comment>
<dbReference type="NCBIfam" id="TIGR00464">
    <property type="entry name" value="gltX_bact"/>
    <property type="match status" value="1"/>
</dbReference>
<dbReference type="EC" id="6.1.1.17" evidence="8"/>
<name>A0A1I4U7N7_9HYPH</name>
<reference evidence="11 12" key="1">
    <citation type="submission" date="2017-12" db="EMBL/GenBank/DDBJ databases">
        <title>Anaerobic carbon monoxide metabolism by Pleomorphomonas carboxyditropha sp. nov., a new mesophilic hydrogenogenic carboxidotroph.</title>
        <authorList>
            <person name="Esquivel-Elizondo S."/>
            <person name="Krajmalnik-Brown R."/>
        </authorList>
    </citation>
    <scope>NUCLEOTIDE SEQUENCE [LARGE SCALE GENOMIC DNA]</scope>
    <source>
        <strain evidence="11 12">R5-392</strain>
    </source>
</reference>
<dbReference type="GO" id="GO:0000049">
    <property type="term" value="F:tRNA binding"/>
    <property type="evidence" value="ECO:0007669"/>
    <property type="project" value="InterPro"/>
</dbReference>
<dbReference type="InterPro" id="IPR020058">
    <property type="entry name" value="Glu/Gln-tRNA-synth_Ib_cat-dom"/>
</dbReference>
<dbReference type="InterPro" id="IPR049940">
    <property type="entry name" value="GluQ/Sye"/>
</dbReference>
<dbReference type="PROSITE" id="PS00178">
    <property type="entry name" value="AA_TRNA_LIGASE_I"/>
    <property type="match status" value="1"/>
</dbReference>
<comment type="similarity">
    <text evidence="1 8">Belongs to the class-I aminoacyl-tRNA synthetase family. Glutamate--tRNA ligase type 1 subfamily.</text>
</comment>
<dbReference type="EMBL" id="PJNW01000001">
    <property type="protein sequence ID" value="PKR91217.1"/>
    <property type="molecule type" value="Genomic_DNA"/>
</dbReference>
<dbReference type="Gene3D" id="1.10.10.350">
    <property type="match status" value="1"/>
</dbReference>
<dbReference type="AlphaFoldDB" id="A0A1I4U7N7"/>
<dbReference type="OrthoDB" id="9807503at2"/>
<comment type="subcellular location">
    <subcellularLocation>
        <location evidence="8">Cytoplasm</location>
    </subcellularLocation>
</comment>
<feature type="domain" description="Glutamyl/glutaminyl-tRNA synthetase class Ib catalytic" evidence="9">
    <location>
        <begin position="4"/>
        <end position="317"/>
    </location>
</feature>
<dbReference type="GO" id="GO:0006424">
    <property type="term" value="P:glutamyl-tRNA aminoacylation"/>
    <property type="evidence" value="ECO:0007669"/>
    <property type="project" value="UniProtKB-UniRule"/>
</dbReference>
<evidence type="ECO:0000313" key="12">
    <source>
        <dbReference type="Proteomes" id="UP000233491"/>
    </source>
</evidence>
<dbReference type="Proteomes" id="UP000233491">
    <property type="component" value="Unassembled WGS sequence"/>
</dbReference>
<gene>
    <name evidence="8" type="primary">gltX</name>
    <name evidence="11" type="ORF">CXZ10_00420</name>
</gene>
<evidence type="ECO:0000256" key="1">
    <source>
        <dbReference type="ARBA" id="ARBA00007894"/>
    </source>
</evidence>
<dbReference type="InterPro" id="IPR000924">
    <property type="entry name" value="Glu/Gln-tRNA-synth"/>
</dbReference>
<keyword evidence="7 8" id="KW-0030">Aminoacyl-tRNA synthetase</keyword>
<sequence length="458" mass="50367">MNTVVRFAPSPTGNIHIGNARPALFNWLFALKTGGRFILRFDDTDRARSTEEYAANIAADLSWLGIRPHSSFRQSDRLDRYAAAKADLIAKGLLYPCYETAEELEYARKRRLARHLPPIYDRAALRLTDADRARLEAEGRQPHWRFLLPNFDGDPLAPSRHEVHWHDLCRGEETVDLASLSDPVLIRADGTYLYTLTSVVDDIDTSVTHIIRGSDHITNTGVQIALFEALGGTVPVFAHHNLLTDATGEGFSKRTGSLSLRTMRAEGYEPEAVASLAVNVGTSHAVEKVGSLAELAADFDLASVSRSSARFDLNELKTLNARIVHGLDFATVQKRLTDLGIPAHPAFWQAVKGNCMRIADAADWWKLITGPVSGLVDEGDRDFLEAASAALPPEPWTDDSFREWTSVLKTKTGRKGRDLFLPLRKALTGLDHGPELAPLLPLIGAKAVRERLSAAIGG</sequence>
<organism evidence="11 12">
    <name type="scientific">Pleomorphomonas diazotrophica</name>
    <dbReference type="NCBI Taxonomy" id="1166257"/>
    <lineage>
        <taxon>Bacteria</taxon>
        <taxon>Pseudomonadati</taxon>
        <taxon>Pseudomonadota</taxon>
        <taxon>Alphaproteobacteria</taxon>
        <taxon>Hyphomicrobiales</taxon>
        <taxon>Pleomorphomonadaceae</taxon>
        <taxon>Pleomorphomonas</taxon>
    </lineage>
</organism>
<keyword evidence="5 8" id="KW-0067">ATP-binding</keyword>
<comment type="catalytic activity">
    <reaction evidence="8">
        <text>tRNA(Glu) + L-glutamate + ATP = L-glutamyl-tRNA(Glu) + AMP + diphosphate</text>
        <dbReference type="Rhea" id="RHEA:23540"/>
        <dbReference type="Rhea" id="RHEA-COMP:9663"/>
        <dbReference type="Rhea" id="RHEA-COMP:9680"/>
        <dbReference type="ChEBI" id="CHEBI:29985"/>
        <dbReference type="ChEBI" id="CHEBI:30616"/>
        <dbReference type="ChEBI" id="CHEBI:33019"/>
        <dbReference type="ChEBI" id="CHEBI:78442"/>
        <dbReference type="ChEBI" id="CHEBI:78520"/>
        <dbReference type="ChEBI" id="CHEBI:456215"/>
        <dbReference type="EC" id="6.1.1.17"/>
    </reaction>
</comment>
<dbReference type="InterPro" id="IPR045462">
    <property type="entry name" value="aa-tRNA-synth_I_cd-bd"/>
</dbReference>
<comment type="function">
    <text evidence="8">Catalyzes the attachment of glutamate to tRNA(Glu) in a two-step reaction: glutamate is first activated by ATP to form Glu-AMP and then transferred to the acceptor end of tRNA(Glu).</text>
</comment>
<evidence type="ECO:0000259" key="9">
    <source>
        <dbReference type="Pfam" id="PF00749"/>
    </source>
</evidence>
<dbReference type="InterPro" id="IPR001412">
    <property type="entry name" value="aa-tRNA-synth_I_CS"/>
</dbReference>
<accession>A0A1I4U7N7</accession>
<dbReference type="Gene3D" id="3.40.50.620">
    <property type="entry name" value="HUPs"/>
    <property type="match status" value="1"/>
</dbReference>
<feature type="short sequence motif" description="'HIGH' region" evidence="8">
    <location>
        <begin position="9"/>
        <end position="19"/>
    </location>
</feature>
<evidence type="ECO:0000256" key="6">
    <source>
        <dbReference type="ARBA" id="ARBA00022917"/>
    </source>
</evidence>
<dbReference type="HAMAP" id="MF_00022">
    <property type="entry name" value="Glu_tRNA_synth_type1"/>
    <property type="match status" value="1"/>
</dbReference>
<dbReference type="InterPro" id="IPR020751">
    <property type="entry name" value="aa-tRNA-synth_I_codon-bd_sub2"/>
</dbReference>
<proteinExistence type="inferred from homology"/>
<keyword evidence="2 8" id="KW-0963">Cytoplasm</keyword>
<comment type="caution">
    <text evidence="11">The sequence shown here is derived from an EMBL/GenBank/DDBJ whole genome shotgun (WGS) entry which is preliminary data.</text>
</comment>
<dbReference type="RefSeq" id="WP_101286980.1">
    <property type="nucleotide sequence ID" value="NZ_FOUQ01000007.1"/>
</dbReference>
<dbReference type="GO" id="GO:0004818">
    <property type="term" value="F:glutamate-tRNA ligase activity"/>
    <property type="evidence" value="ECO:0007669"/>
    <property type="project" value="UniProtKB-UniRule"/>
</dbReference>
<dbReference type="SUPFAM" id="SSF48163">
    <property type="entry name" value="An anticodon-binding domain of class I aminoacyl-tRNA synthetases"/>
    <property type="match status" value="1"/>
</dbReference>
<keyword evidence="12" id="KW-1185">Reference proteome</keyword>
<evidence type="ECO:0000256" key="8">
    <source>
        <dbReference type="HAMAP-Rule" id="MF_00022"/>
    </source>
</evidence>
<evidence type="ECO:0000259" key="10">
    <source>
        <dbReference type="Pfam" id="PF19269"/>
    </source>
</evidence>